<dbReference type="InterPro" id="IPR038691">
    <property type="entry name" value="ComJ_sf"/>
</dbReference>
<sequence length="160" mass="17162">MAVTIAFEVAYSQLAVFASALPHPFNDWTDRHVSQGFAWRPGSVSFRSMVEAGRHSVEINVTDHAGSVSPEAVRAVEVPFEVPADGAVEIGSITETVPLSLKVGTYLLRCEFLQPASIDGERVRLTFAKKDAPRFAVVRADPELSIDGELLTAAQPAAVG</sequence>
<keyword evidence="2" id="KW-1185">Reference proteome</keyword>
<name>A0ABX7ZDM8_9RALS</name>
<evidence type="ECO:0000313" key="2">
    <source>
        <dbReference type="Proteomes" id="UP000677898"/>
    </source>
</evidence>
<dbReference type="Pfam" id="PF11033">
    <property type="entry name" value="ComJ"/>
    <property type="match status" value="1"/>
</dbReference>
<dbReference type="EMBL" id="CP046729">
    <property type="protein sequence ID" value="QUP53518.1"/>
    <property type="molecule type" value="Genomic_DNA"/>
</dbReference>
<evidence type="ECO:0008006" key="3">
    <source>
        <dbReference type="Google" id="ProtNLM"/>
    </source>
</evidence>
<dbReference type="Proteomes" id="UP000677898">
    <property type="component" value="Chromosome"/>
</dbReference>
<reference evidence="1 2" key="1">
    <citation type="journal article" date="2021" name="Phytopathology">
        <title>Complete genome sequence of Ralstonia syzygii subsp. indonesiensis strain LLRS-1, isolated from wilted tobacco in China.</title>
        <authorList>
            <person name="Lu C.H."/>
            <person name="Li J.Y."/>
            <person name="Mi M.G."/>
            <person name="Lin Z.L."/>
            <person name="Jiang N."/>
            <person name="Gai X."/>
            <person name="Ma J.H."/>
            <person name="Lei L.P."/>
            <person name="Xia Z.Y."/>
        </authorList>
    </citation>
    <scope>NUCLEOTIDE SEQUENCE [LARGE SCALE GENOMIC DNA]</scope>
    <source>
        <strain evidence="1 2">LLRS-1</strain>
    </source>
</reference>
<dbReference type="Gene3D" id="2.60.34.30">
    <property type="entry name" value="Competence, DNA-entry nuclease inhibitor, ComJ"/>
    <property type="match status" value="1"/>
</dbReference>
<protein>
    <recommendedName>
        <fullName evidence="3">Competence protein J (ComJ)</fullName>
    </recommendedName>
</protein>
<gene>
    <name evidence="1" type="ORF">GO998_06915</name>
</gene>
<organism evidence="1 2">
    <name type="scientific">Ralstonia syzygii</name>
    <dbReference type="NCBI Taxonomy" id="28097"/>
    <lineage>
        <taxon>Bacteria</taxon>
        <taxon>Pseudomonadati</taxon>
        <taxon>Pseudomonadota</taxon>
        <taxon>Betaproteobacteria</taxon>
        <taxon>Burkholderiales</taxon>
        <taxon>Burkholderiaceae</taxon>
        <taxon>Ralstonia</taxon>
        <taxon>Ralstonia solanacearum species complex</taxon>
    </lineage>
</organism>
<dbReference type="InterPro" id="IPR020354">
    <property type="entry name" value="Competence_nuclease_inhibitor"/>
</dbReference>
<dbReference type="RefSeq" id="WP_211904810.1">
    <property type="nucleotide sequence ID" value="NZ_CP046729.1"/>
</dbReference>
<proteinExistence type="predicted"/>
<accession>A0ABX7ZDM8</accession>
<evidence type="ECO:0000313" key="1">
    <source>
        <dbReference type="EMBL" id="QUP53518.1"/>
    </source>
</evidence>